<feature type="domain" description="Low molecular weight protein antigen 6 PH" evidence="3">
    <location>
        <begin position="62"/>
        <end position="131"/>
    </location>
</feature>
<sequence length="216" mass="22898">MTTGSPQLKFRSNAARVGAWAWVAFAVLNLVDIVWRGRDLTALVLATVLLFGCGVAYVLGLRPAIVGDETGLTFRNPLRDVRVPWGAVRKIEGTDSVKVRYAGADGSEFVSRAWTLQSSPRAQARAQARAQRDAQKLPAGAAEVLKTRTPTAYAAQQLNELATRHRPKATKSGNPSKAAEQVAKPTGSVTWSRTALAALAGPATAVIIALLAATLT</sequence>
<keyword evidence="2" id="KW-0812">Transmembrane</keyword>
<comment type="caution">
    <text evidence="4">The sequence shown here is derived from an EMBL/GenBank/DDBJ whole genome shotgun (WGS) entry which is preliminary data.</text>
</comment>
<reference evidence="4 5" key="1">
    <citation type="submission" date="2019-09" db="EMBL/GenBank/DDBJ databases">
        <title>Actinomadura physcomitrii sp. nov., a novel actinomycete isolated from moss [Physcomitrium sphaericum (Ludw) Fuernr].</title>
        <authorList>
            <person name="Zhuang X."/>
            <person name="Liu C."/>
        </authorList>
    </citation>
    <scope>NUCLEOTIDE SEQUENCE [LARGE SCALE GENOMIC DNA]</scope>
    <source>
        <strain evidence="4 5">HMC1</strain>
    </source>
</reference>
<dbReference type="Proteomes" id="UP000468735">
    <property type="component" value="Unassembled WGS sequence"/>
</dbReference>
<feature type="transmembrane region" description="Helical" evidence="2">
    <location>
        <begin position="17"/>
        <end position="35"/>
    </location>
</feature>
<protein>
    <submittedName>
        <fullName evidence="4">PH domain-containing protein</fullName>
    </submittedName>
</protein>
<accession>A0A6H9YTR6</accession>
<feature type="region of interest" description="Disordered" evidence="1">
    <location>
        <begin position="164"/>
        <end position="186"/>
    </location>
</feature>
<evidence type="ECO:0000259" key="3">
    <source>
        <dbReference type="Pfam" id="PF10756"/>
    </source>
</evidence>
<organism evidence="4 5">
    <name type="scientific">Actinomadura rudentiformis</name>
    <dbReference type="NCBI Taxonomy" id="359158"/>
    <lineage>
        <taxon>Bacteria</taxon>
        <taxon>Bacillati</taxon>
        <taxon>Actinomycetota</taxon>
        <taxon>Actinomycetes</taxon>
        <taxon>Streptosporangiales</taxon>
        <taxon>Thermomonosporaceae</taxon>
        <taxon>Actinomadura</taxon>
    </lineage>
</organism>
<feature type="transmembrane region" description="Helical" evidence="2">
    <location>
        <begin position="194"/>
        <end position="215"/>
    </location>
</feature>
<proteinExistence type="predicted"/>
<evidence type="ECO:0000256" key="1">
    <source>
        <dbReference type="SAM" id="MobiDB-lite"/>
    </source>
</evidence>
<evidence type="ECO:0000256" key="2">
    <source>
        <dbReference type="SAM" id="Phobius"/>
    </source>
</evidence>
<keyword evidence="2" id="KW-1133">Transmembrane helix</keyword>
<evidence type="ECO:0000313" key="4">
    <source>
        <dbReference type="EMBL" id="KAB2351674.1"/>
    </source>
</evidence>
<dbReference type="Pfam" id="PF10756">
    <property type="entry name" value="bPH_6"/>
    <property type="match status" value="1"/>
</dbReference>
<name>A0A6H9YTR6_9ACTN</name>
<dbReference type="AlphaFoldDB" id="A0A6H9YTR6"/>
<evidence type="ECO:0000313" key="5">
    <source>
        <dbReference type="Proteomes" id="UP000468735"/>
    </source>
</evidence>
<keyword evidence="5" id="KW-1185">Reference proteome</keyword>
<dbReference type="InterPro" id="IPR019692">
    <property type="entry name" value="CFP-6_PH"/>
</dbReference>
<feature type="transmembrane region" description="Helical" evidence="2">
    <location>
        <begin position="41"/>
        <end position="59"/>
    </location>
</feature>
<keyword evidence="2" id="KW-0472">Membrane</keyword>
<gene>
    <name evidence="4" type="ORF">F8566_05500</name>
</gene>
<dbReference type="OrthoDB" id="3819655at2"/>
<dbReference type="RefSeq" id="WP_151558646.1">
    <property type="nucleotide sequence ID" value="NZ_WBMT01000002.1"/>
</dbReference>
<dbReference type="EMBL" id="WBMT01000002">
    <property type="protein sequence ID" value="KAB2351674.1"/>
    <property type="molecule type" value="Genomic_DNA"/>
</dbReference>